<evidence type="ECO:0000256" key="1">
    <source>
        <dbReference type="SAM" id="MobiDB-lite"/>
    </source>
</evidence>
<dbReference type="OrthoDB" id="5387651at2759"/>
<evidence type="ECO:0000313" key="2">
    <source>
        <dbReference type="EMBL" id="TGZ80827.1"/>
    </source>
</evidence>
<feature type="compositionally biased region" description="Acidic residues" evidence="1">
    <location>
        <begin position="149"/>
        <end position="167"/>
    </location>
</feature>
<gene>
    <name evidence="2" type="ORF">EX30DRAFT_40202</name>
</gene>
<dbReference type="AlphaFoldDB" id="A0A4S2MW51"/>
<feature type="region of interest" description="Disordered" evidence="1">
    <location>
        <begin position="272"/>
        <end position="311"/>
    </location>
</feature>
<reference evidence="2 3" key="1">
    <citation type="submission" date="2019-04" db="EMBL/GenBank/DDBJ databases">
        <title>Comparative genomics and transcriptomics to analyze fruiting body development in filamentous ascomycetes.</title>
        <authorList>
            <consortium name="DOE Joint Genome Institute"/>
            <person name="Lutkenhaus R."/>
            <person name="Traeger S."/>
            <person name="Breuer J."/>
            <person name="Kuo A."/>
            <person name="Lipzen A."/>
            <person name="Pangilinan J."/>
            <person name="Dilworth D."/>
            <person name="Sandor L."/>
            <person name="Poggeler S."/>
            <person name="Barry K."/>
            <person name="Grigoriev I.V."/>
            <person name="Nowrousian M."/>
        </authorList>
    </citation>
    <scope>NUCLEOTIDE SEQUENCE [LARGE SCALE GENOMIC DNA]</scope>
    <source>
        <strain evidence="2 3">CBS 389.68</strain>
    </source>
</reference>
<feature type="compositionally biased region" description="Basic and acidic residues" evidence="1">
    <location>
        <begin position="170"/>
        <end position="189"/>
    </location>
</feature>
<accession>A0A4S2MW51</accession>
<organism evidence="2 3">
    <name type="scientific">Ascodesmis nigricans</name>
    <dbReference type="NCBI Taxonomy" id="341454"/>
    <lineage>
        <taxon>Eukaryota</taxon>
        <taxon>Fungi</taxon>
        <taxon>Dikarya</taxon>
        <taxon>Ascomycota</taxon>
        <taxon>Pezizomycotina</taxon>
        <taxon>Pezizomycetes</taxon>
        <taxon>Pezizales</taxon>
        <taxon>Ascodesmidaceae</taxon>
        <taxon>Ascodesmis</taxon>
    </lineage>
</organism>
<feature type="region of interest" description="Disordered" evidence="1">
    <location>
        <begin position="148"/>
        <end position="189"/>
    </location>
</feature>
<sequence length="311" mass="35219">MEKAHPDSFPLLLKTLPQYASRMATLLQRFDVALADVEPVNPGLPDEKPKERPSTPSSAQKREMQKFVAGESMDAPRESGNKKLLQKPGQNKARFSALDGPEIMYDGASQNSFFEVWTQLNSDRGVLRKEMMQYKRKKVMMPVAGFGYDSEDDLSADDESEEEEESEAAQLKRIEDEKRKREEEKKKAEQDKLISEVLEYIDGRLDRAVKACENAAFLWLKGEGVPGHILFLNHRLYEAMVRIHTVYTPPPPPPADDVMEDDTDDFALGAVEEDDEGLGCVDAECDDDSETELRHKEPANRRVPKMPDPPH</sequence>
<feature type="region of interest" description="Disordered" evidence="1">
    <location>
        <begin position="38"/>
        <end position="92"/>
    </location>
</feature>
<name>A0A4S2MW51_9PEZI</name>
<dbReference type="InParanoid" id="A0A4S2MW51"/>
<feature type="compositionally biased region" description="Acidic residues" evidence="1">
    <location>
        <begin position="272"/>
        <end position="290"/>
    </location>
</feature>
<feature type="compositionally biased region" description="Basic and acidic residues" evidence="1">
    <location>
        <begin position="291"/>
        <end position="300"/>
    </location>
</feature>
<evidence type="ECO:0000313" key="3">
    <source>
        <dbReference type="Proteomes" id="UP000298138"/>
    </source>
</evidence>
<proteinExistence type="predicted"/>
<dbReference type="Proteomes" id="UP000298138">
    <property type="component" value="Unassembled WGS sequence"/>
</dbReference>
<keyword evidence="3" id="KW-1185">Reference proteome</keyword>
<dbReference type="EMBL" id="ML220122">
    <property type="protein sequence ID" value="TGZ80827.1"/>
    <property type="molecule type" value="Genomic_DNA"/>
</dbReference>
<protein>
    <submittedName>
        <fullName evidence="2">Uncharacterized protein</fullName>
    </submittedName>
</protein>